<gene>
    <name evidence="3" type="ORF">B4N89_11890</name>
</gene>
<dbReference type="Proteomes" id="UP000190037">
    <property type="component" value="Unassembled WGS sequence"/>
</dbReference>
<comment type="caution">
    <text evidence="3">The sequence shown here is derived from an EMBL/GenBank/DDBJ whole genome shotgun (WGS) entry which is preliminary data.</text>
</comment>
<evidence type="ECO:0000256" key="1">
    <source>
        <dbReference type="SAM" id="MobiDB-lite"/>
    </source>
</evidence>
<proteinExistence type="predicted"/>
<feature type="region of interest" description="Disordered" evidence="1">
    <location>
        <begin position="66"/>
        <end position="86"/>
    </location>
</feature>
<name>A0A1T3NXK0_9ACTN</name>
<keyword evidence="4" id="KW-1185">Reference proteome</keyword>
<evidence type="ECO:0000313" key="3">
    <source>
        <dbReference type="EMBL" id="OPC81553.1"/>
    </source>
</evidence>
<dbReference type="EMBL" id="MWQN01000001">
    <property type="protein sequence ID" value="OPC81553.1"/>
    <property type="molecule type" value="Genomic_DNA"/>
</dbReference>
<accession>A0A1T3NXK0</accession>
<dbReference type="RefSeq" id="WP_078975832.1">
    <property type="nucleotide sequence ID" value="NZ_MWQN01000001.1"/>
</dbReference>
<protein>
    <submittedName>
        <fullName evidence="3">Uncharacterized protein</fullName>
    </submittedName>
</protein>
<keyword evidence="2" id="KW-0472">Membrane</keyword>
<dbReference type="STRING" id="159449.B4N89_11890"/>
<evidence type="ECO:0000256" key="2">
    <source>
        <dbReference type="SAM" id="Phobius"/>
    </source>
</evidence>
<evidence type="ECO:0000313" key="4">
    <source>
        <dbReference type="Proteomes" id="UP000190037"/>
    </source>
</evidence>
<sequence>MTDIRDLKAALARHEHLAPPPDGLIEGAYLGARRVRRRRLAASGLAVVTVIALGAVGPGVLDRLDDDGPGRVAGPAATKPPAAPVAKPPAVTIDVDRTDGFFPLEQGFSGTTALATIRTKNVTRTGGGGDVGVYAPADVDTAAIEAGEAVTVQGHPARYVENYLIDPAAYHQGPENFTAPKPTGPDESGKIGLLPPTDTRAPVVAWRDASGSWVIVSGTRKRTELMRLADAVRLRPTGVTTPYRLNYVPDTLRLDYGGSSTYTPSESNSVLVFGAAANPVLKRSDLLGLTEVGALRVQLMASDSGRLDIVSETGPPTVLAGYDTWYFTKPDAGLSPPKGGAILVAKVNECETLITVQDNNLVPYPVLRRMFETASFTTCAAPDTWVAPLP</sequence>
<feature type="transmembrane region" description="Helical" evidence="2">
    <location>
        <begin position="40"/>
        <end position="61"/>
    </location>
</feature>
<organism evidence="3 4">
    <name type="scientific">Embleya scabrispora</name>
    <dbReference type="NCBI Taxonomy" id="159449"/>
    <lineage>
        <taxon>Bacteria</taxon>
        <taxon>Bacillati</taxon>
        <taxon>Actinomycetota</taxon>
        <taxon>Actinomycetes</taxon>
        <taxon>Kitasatosporales</taxon>
        <taxon>Streptomycetaceae</taxon>
        <taxon>Embleya</taxon>
    </lineage>
</organism>
<dbReference type="AlphaFoldDB" id="A0A1T3NXK0"/>
<dbReference type="OrthoDB" id="4760555at2"/>
<keyword evidence="2" id="KW-1133">Transmembrane helix</keyword>
<keyword evidence="2" id="KW-0812">Transmembrane</keyword>
<reference evidence="3 4" key="1">
    <citation type="submission" date="2017-03" db="EMBL/GenBank/DDBJ databases">
        <title>Draft genome sequence of Streptomyces scabrisporus NF3, endophyte isolated from Amphipterygium adstringens.</title>
        <authorList>
            <person name="Vazquez M."/>
            <person name="Ceapa C.D."/>
            <person name="Rodriguez Luna D."/>
            <person name="Sanchez Esquivel S."/>
        </authorList>
    </citation>
    <scope>NUCLEOTIDE SEQUENCE [LARGE SCALE GENOMIC DNA]</scope>
    <source>
        <strain evidence="3 4">NF3</strain>
    </source>
</reference>